<proteinExistence type="inferred from homology"/>
<dbReference type="Gene3D" id="3.90.1150.10">
    <property type="entry name" value="Aspartate Aminotransferase, domain 1"/>
    <property type="match status" value="1"/>
</dbReference>
<dbReference type="AlphaFoldDB" id="A0AAN6Q1Z6"/>
<dbReference type="InterPro" id="IPR015421">
    <property type="entry name" value="PyrdxlP-dep_Trfase_major"/>
</dbReference>
<protein>
    <submittedName>
        <fullName evidence="7">PLP-dependent transferase</fullName>
    </submittedName>
</protein>
<feature type="domain" description="Aminotransferase class I/classII large" evidence="6">
    <location>
        <begin position="54"/>
        <end position="424"/>
    </location>
</feature>
<dbReference type="PANTHER" id="PTHR43795">
    <property type="entry name" value="BIFUNCTIONAL ASPARTATE AMINOTRANSFERASE AND GLUTAMATE/ASPARTATE-PREPHENATE AMINOTRANSFERASE-RELATED"/>
    <property type="match status" value="1"/>
</dbReference>
<keyword evidence="5" id="KW-0663">Pyridoxal phosphate</keyword>
<dbReference type="GO" id="GO:0006520">
    <property type="term" value="P:amino acid metabolic process"/>
    <property type="evidence" value="ECO:0007669"/>
    <property type="project" value="TreeGrafter"/>
</dbReference>
<keyword evidence="8" id="KW-1185">Reference proteome</keyword>
<evidence type="ECO:0000256" key="5">
    <source>
        <dbReference type="ARBA" id="ARBA00022898"/>
    </source>
</evidence>
<dbReference type="PANTHER" id="PTHR43795:SF32">
    <property type="entry name" value="AMINOTRANSFERASE GLII-RELATED"/>
    <property type="match status" value="1"/>
</dbReference>
<evidence type="ECO:0000256" key="1">
    <source>
        <dbReference type="ARBA" id="ARBA00001933"/>
    </source>
</evidence>
<accession>A0AAN6Q1Z6</accession>
<dbReference type="PRINTS" id="PR00753">
    <property type="entry name" value="ACCSYNTHASE"/>
</dbReference>
<evidence type="ECO:0000313" key="7">
    <source>
        <dbReference type="EMBL" id="KAK4099517.1"/>
    </source>
</evidence>
<sequence length="473" mass="51824">MLSSRARKGNAWLLEQFSRPLSRQGSKSSSNLDLATAENWLIRREILPLLKQNAQSRLTEDHLSYAGGLGGTPELLGAVSAFFNHFFSLRIPVKPEHIVTGPGCSAILDTIIHGICDEDDGILVAAPFWGSFEISAVLRNGAQLIPVHVPFYQTDSAQTIVAAYRTAAALAKTGGTRIRGLLLCNPHDPYGHICTTDVLDDLLQFCEEADIHLLFDEIYALSTFGRIEAQAGSLRRDNKPLTSPSDRFVSVLSRDLKKLGFDGSRVHVLYSISKDLVCSGLRMGCLVTQANPDLRMWQAILNNARLSTATAVMAAPLLADLARLDALVDLNVRRLRRAARAAVRFAEFHGLTYYKPVAGLYIWLRLCPEPKGCESGDEEEELVRGCAGRGVLVGSGADYAAERAGWFRLTFAVPEHVLFEALRRVEDAVGYAERFPFDRGEGSDRKKKRQRFMAGLSVLACRGLSVGGLKGPA</sequence>
<comment type="cofactor">
    <cofactor evidence="1">
        <name>pyridoxal 5'-phosphate</name>
        <dbReference type="ChEBI" id="CHEBI:597326"/>
    </cofactor>
</comment>
<keyword evidence="4 7" id="KW-0808">Transferase</keyword>
<dbReference type="InterPro" id="IPR015422">
    <property type="entry name" value="PyrdxlP-dep_Trfase_small"/>
</dbReference>
<comment type="caution">
    <text evidence="7">The sequence shown here is derived from an EMBL/GenBank/DDBJ whole genome shotgun (WGS) entry which is preliminary data.</text>
</comment>
<reference evidence="7" key="1">
    <citation type="journal article" date="2023" name="Mol. Phylogenet. Evol.">
        <title>Genome-scale phylogeny and comparative genomics of the fungal order Sordariales.</title>
        <authorList>
            <person name="Hensen N."/>
            <person name="Bonometti L."/>
            <person name="Westerberg I."/>
            <person name="Brannstrom I.O."/>
            <person name="Guillou S."/>
            <person name="Cros-Aarteil S."/>
            <person name="Calhoun S."/>
            <person name="Haridas S."/>
            <person name="Kuo A."/>
            <person name="Mondo S."/>
            <person name="Pangilinan J."/>
            <person name="Riley R."/>
            <person name="LaButti K."/>
            <person name="Andreopoulos B."/>
            <person name="Lipzen A."/>
            <person name="Chen C."/>
            <person name="Yan M."/>
            <person name="Daum C."/>
            <person name="Ng V."/>
            <person name="Clum A."/>
            <person name="Steindorff A."/>
            <person name="Ohm R.A."/>
            <person name="Martin F."/>
            <person name="Silar P."/>
            <person name="Natvig D.O."/>
            <person name="Lalanne C."/>
            <person name="Gautier V."/>
            <person name="Ament-Velasquez S.L."/>
            <person name="Kruys A."/>
            <person name="Hutchinson M.I."/>
            <person name="Powell A.J."/>
            <person name="Barry K."/>
            <person name="Miller A.N."/>
            <person name="Grigoriev I.V."/>
            <person name="Debuchy R."/>
            <person name="Gladieux P."/>
            <person name="Hiltunen Thoren M."/>
            <person name="Johannesson H."/>
        </authorList>
    </citation>
    <scope>NUCLEOTIDE SEQUENCE</scope>
    <source>
        <strain evidence="7">CBS 757.83</strain>
    </source>
</reference>
<dbReference type="Proteomes" id="UP001305647">
    <property type="component" value="Unassembled WGS sequence"/>
</dbReference>
<evidence type="ECO:0000256" key="3">
    <source>
        <dbReference type="ARBA" id="ARBA00022576"/>
    </source>
</evidence>
<gene>
    <name evidence="7" type="ORF">N658DRAFT_539813</name>
</gene>
<keyword evidence="3" id="KW-0032">Aminotransferase</keyword>
<reference evidence="7" key="2">
    <citation type="submission" date="2023-05" db="EMBL/GenBank/DDBJ databases">
        <authorList>
            <consortium name="Lawrence Berkeley National Laboratory"/>
            <person name="Steindorff A."/>
            <person name="Hensen N."/>
            <person name="Bonometti L."/>
            <person name="Westerberg I."/>
            <person name="Brannstrom I.O."/>
            <person name="Guillou S."/>
            <person name="Cros-Aarteil S."/>
            <person name="Calhoun S."/>
            <person name="Haridas S."/>
            <person name="Kuo A."/>
            <person name="Mondo S."/>
            <person name="Pangilinan J."/>
            <person name="Riley R."/>
            <person name="Labutti K."/>
            <person name="Andreopoulos B."/>
            <person name="Lipzen A."/>
            <person name="Chen C."/>
            <person name="Yanf M."/>
            <person name="Daum C."/>
            <person name="Ng V."/>
            <person name="Clum A."/>
            <person name="Ohm R."/>
            <person name="Martin F."/>
            <person name="Silar P."/>
            <person name="Natvig D."/>
            <person name="Lalanne C."/>
            <person name="Gautier V."/>
            <person name="Ament-Velasquez S.L."/>
            <person name="Kruys A."/>
            <person name="Hutchinson M.I."/>
            <person name="Powell A.J."/>
            <person name="Barry K."/>
            <person name="Miller A.N."/>
            <person name="Grigoriev I.V."/>
            <person name="Debuchy R."/>
            <person name="Gladieux P."/>
            <person name="Thoren M.H."/>
            <person name="Johannesson H."/>
        </authorList>
    </citation>
    <scope>NUCLEOTIDE SEQUENCE</scope>
    <source>
        <strain evidence="7">CBS 757.83</strain>
    </source>
</reference>
<dbReference type="Pfam" id="PF00155">
    <property type="entry name" value="Aminotran_1_2"/>
    <property type="match status" value="1"/>
</dbReference>
<organism evidence="7 8">
    <name type="scientific">Parathielavia hyrcaniae</name>
    <dbReference type="NCBI Taxonomy" id="113614"/>
    <lineage>
        <taxon>Eukaryota</taxon>
        <taxon>Fungi</taxon>
        <taxon>Dikarya</taxon>
        <taxon>Ascomycota</taxon>
        <taxon>Pezizomycotina</taxon>
        <taxon>Sordariomycetes</taxon>
        <taxon>Sordariomycetidae</taxon>
        <taxon>Sordariales</taxon>
        <taxon>Chaetomiaceae</taxon>
        <taxon>Parathielavia</taxon>
    </lineage>
</organism>
<dbReference type="SUPFAM" id="SSF53383">
    <property type="entry name" value="PLP-dependent transferases"/>
    <property type="match status" value="1"/>
</dbReference>
<dbReference type="Gene3D" id="3.40.640.10">
    <property type="entry name" value="Type I PLP-dependent aspartate aminotransferase-like (Major domain)"/>
    <property type="match status" value="1"/>
</dbReference>
<dbReference type="CDD" id="cd00609">
    <property type="entry name" value="AAT_like"/>
    <property type="match status" value="1"/>
</dbReference>
<comment type="similarity">
    <text evidence="2">Belongs to the class-I pyridoxal-phosphate-dependent aminotransferase family.</text>
</comment>
<dbReference type="InterPro" id="IPR050478">
    <property type="entry name" value="Ethylene_sulfur-biosynth"/>
</dbReference>
<dbReference type="GO" id="GO:0030170">
    <property type="term" value="F:pyridoxal phosphate binding"/>
    <property type="evidence" value="ECO:0007669"/>
    <property type="project" value="InterPro"/>
</dbReference>
<dbReference type="InterPro" id="IPR015424">
    <property type="entry name" value="PyrdxlP-dep_Trfase"/>
</dbReference>
<evidence type="ECO:0000313" key="8">
    <source>
        <dbReference type="Proteomes" id="UP001305647"/>
    </source>
</evidence>
<dbReference type="EMBL" id="MU863648">
    <property type="protein sequence ID" value="KAK4099517.1"/>
    <property type="molecule type" value="Genomic_DNA"/>
</dbReference>
<dbReference type="InterPro" id="IPR004839">
    <property type="entry name" value="Aminotransferase_I/II_large"/>
</dbReference>
<evidence type="ECO:0000259" key="6">
    <source>
        <dbReference type="Pfam" id="PF00155"/>
    </source>
</evidence>
<name>A0AAN6Q1Z6_9PEZI</name>
<evidence type="ECO:0000256" key="2">
    <source>
        <dbReference type="ARBA" id="ARBA00007441"/>
    </source>
</evidence>
<evidence type="ECO:0000256" key="4">
    <source>
        <dbReference type="ARBA" id="ARBA00022679"/>
    </source>
</evidence>
<dbReference type="GO" id="GO:0008483">
    <property type="term" value="F:transaminase activity"/>
    <property type="evidence" value="ECO:0007669"/>
    <property type="project" value="UniProtKB-KW"/>
</dbReference>